<evidence type="ECO:0000313" key="3">
    <source>
        <dbReference type="Proteomes" id="UP001066276"/>
    </source>
</evidence>
<name>A0AAV7N9Z6_PLEWA</name>
<feature type="region of interest" description="Disordered" evidence="1">
    <location>
        <begin position="1"/>
        <end position="21"/>
    </location>
</feature>
<evidence type="ECO:0000313" key="2">
    <source>
        <dbReference type="EMBL" id="KAJ1112044.1"/>
    </source>
</evidence>
<dbReference type="EMBL" id="JANPWB010000012">
    <property type="protein sequence ID" value="KAJ1112044.1"/>
    <property type="molecule type" value="Genomic_DNA"/>
</dbReference>
<proteinExistence type="predicted"/>
<dbReference type="AlphaFoldDB" id="A0AAV7N9Z6"/>
<gene>
    <name evidence="2" type="ORF">NDU88_000316</name>
</gene>
<sequence length="127" mass="14187">MNEWDTAAPLQEGAYQGPLQRDRVNVHRTENKATSREHRHFRCTFSVGLNDLGLLEESEVAARGPAALQRPEDSSSLPGNLWESLKLLALVKSSVKSMLHTCVILNIHERSELKTEFVGPKAVIGWL</sequence>
<comment type="caution">
    <text evidence="2">The sequence shown here is derived from an EMBL/GenBank/DDBJ whole genome shotgun (WGS) entry which is preliminary data.</text>
</comment>
<accession>A0AAV7N9Z6</accession>
<organism evidence="2 3">
    <name type="scientific">Pleurodeles waltl</name>
    <name type="common">Iberian ribbed newt</name>
    <dbReference type="NCBI Taxonomy" id="8319"/>
    <lineage>
        <taxon>Eukaryota</taxon>
        <taxon>Metazoa</taxon>
        <taxon>Chordata</taxon>
        <taxon>Craniata</taxon>
        <taxon>Vertebrata</taxon>
        <taxon>Euteleostomi</taxon>
        <taxon>Amphibia</taxon>
        <taxon>Batrachia</taxon>
        <taxon>Caudata</taxon>
        <taxon>Salamandroidea</taxon>
        <taxon>Salamandridae</taxon>
        <taxon>Pleurodelinae</taxon>
        <taxon>Pleurodeles</taxon>
    </lineage>
</organism>
<reference evidence="2" key="1">
    <citation type="journal article" date="2022" name="bioRxiv">
        <title>Sequencing and chromosome-scale assembly of the giantPleurodeles waltlgenome.</title>
        <authorList>
            <person name="Brown T."/>
            <person name="Elewa A."/>
            <person name="Iarovenko S."/>
            <person name="Subramanian E."/>
            <person name="Araus A.J."/>
            <person name="Petzold A."/>
            <person name="Susuki M."/>
            <person name="Suzuki K.-i.T."/>
            <person name="Hayashi T."/>
            <person name="Toyoda A."/>
            <person name="Oliveira C."/>
            <person name="Osipova E."/>
            <person name="Leigh N.D."/>
            <person name="Simon A."/>
            <person name="Yun M.H."/>
        </authorList>
    </citation>
    <scope>NUCLEOTIDE SEQUENCE</scope>
    <source>
        <strain evidence="2">20211129_DDA</strain>
        <tissue evidence="2">Liver</tissue>
    </source>
</reference>
<keyword evidence="3" id="KW-1185">Reference proteome</keyword>
<evidence type="ECO:0000256" key="1">
    <source>
        <dbReference type="SAM" id="MobiDB-lite"/>
    </source>
</evidence>
<dbReference type="Proteomes" id="UP001066276">
    <property type="component" value="Chromosome 8"/>
</dbReference>
<protein>
    <submittedName>
        <fullName evidence="2">Uncharacterized protein</fullName>
    </submittedName>
</protein>